<dbReference type="Proteomes" id="UP000681967">
    <property type="component" value="Unassembled WGS sequence"/>
</dbReference>
<feature type="region of interest" description="Disordered" evidence="1">
    <location>
        <begin position="1"/>
        <end position="21"/>
    </location>
</feature>
<feature type="non-terminal residue" evidence="3">
    <location>
        <position position="54"/>
    </location>
</feature>
<sequence>MMRSDSPTSGRFNSPAASGGPTICIPILVANLLIISDLPVPDKDLNKIRHDTVF</sequence>
<dbReference type="EMBL" id="CAJOBH010145948">
    <property type="protein sequence ID" value="CAF4826544.1"/>
    <property type="molecule type" value="Genomic_DNA"/>
</dbReference>
<evidence type="ECO:0000256" key="2">
    <source>
        <dbReference type="SAM" id="Phobius"/>
    </source>
</evidence>
<proteinExistence type="predicted"/>
<keyword evidence="2" id="KW-1133">Transmembrane helix</keyword>
<name>A0A8S2YQ97_9BILA</name>
<comment type="caution">
    <text evidence="3">The sequence shown here is derived from an EMBL/GenBank/DDBJ whole genome shotgun (WGS) entry which is preliminary data.</text>
</comment>
<keyword evidence="2" id="KW-0812">Transmembrane</keyword>
<dbReference type="Proteomes" id="UP000681720">
    <property type="component" value="Unassembled WGS sequence"/>
</dbReference>
<dbReference type="EMBL" id="CAJOBJ010097506">
    <property type="protein sequence ID" value="CAF4571552.1"/>
    <property type="molecule type" value="Genomic_DNA"/>
</dbReference>
<keyword evidence="2" id="KW-0472">Membrane</keyword>
<organism evidence="3 5">
    <name type="scientific">Rotaria magnacalcarata</name>
    <dbReference type="NCBI Taxonomy" id="392030"/>
    <lineage>
        <taxon>Eukaryota</taxon>
        <taxon>Metazoa</taxon>
        <taxon>Spiralia</taxon>
        <taxon>Gnathifera</taxon>
        <taxon>Rotifera</taxon>
        <taxon>Eurotatoria</taxon>
        <taxon>Bdelloidea</taxon>
        <taxon>Philodinida</taxon>
        <taxon>Philodinidae</taxon>
        <taxon>Rotaria</taxon>
    </lineage>
</organism>
<evidence type="ECO:0000313" key="3">
    <source>
        <dbReference type="EMBL" id="CAF4571552.1"/>
    </source>
</evidence>
<protein>
    <submittedName>
        <fullName evidence="3">Uncharacterized protein</fullName>
    </submittedName>
</protein>
<evidence type="ECO:0000313" key="4">
    <source>
        <dbReference type="EMBL" id="CAF4826544.1"/>
    </source>
</evidence>
<accession>A0A8S2YQ97</accession>
<evidence type="ECO:0000313" key="5">
    <source>
        <dbReference type="Proteomes" id="UP000681720"/>
    </source>
</evidence>
<feature type="compositionally biased region" description="Polar residues" evidence="1">
    <location>
        <begin position="1"/>
        <end position="16"/>
    </location>
</feature>
<dbReference type="AlphaFoldDB" id="A0A8S2YQ97"/>
<gene>
    <name evidence="4" type="ORF">BYL167_LOCUS49218</name>
    <name evidence="3" type="ORF">GIL414_LOCUS37691</name>
</gene>
<reference evidence="3" key="1">
    <citation type="submission" date="2021-02" db="EMBL/GenBank/DDBJ databases">
        <authorList>
            <person name="Nowell W R."/>
        </authorList>
    </citation>
    <scope>NUCLEOTIDE SEQUENCE</scope>
</reference>
<evidence type="ECO:0000256" key="1">
    <source>
        <dbReference type="SAM" id="MobiDB-lite"/>
    </source>
</evidence>
<feature type="transmembrane region" description="Helical" evidence="2">
    <location>
        <begin position="20"/>
        <end position="40"/>
    </location>
</feature>